<keyword evidence="4" id="KW-1185">Reference proteome</keyword>
<dbReference type="InterPro" id="IPR001763">
    <property type="entry name" value="Rhodanese-like_dom"/>
</dbReference>
<sequence>MRPHSPVPEILEDAVGFADDHLMPVVDEGPGNSATQFDRLLPPRPSSPPTSPPAAGAACGHGERAMTGAGLMERAGHTDIAVLDGGPDDYATTHGQRLAQGAEDSRS</sequence>
<evidence type="ECO:0000256" key="1">
    <source>
        <dbReference type="SAM" id="MobiDB-lite"/>
    </source>
</evidence>
<gene>
    <name evidence="3" type="ORF">ACFVZC_20870</name>
</gene>
<dbReference type="InterPro" id="IPR036873">
    <property type="entry name" value="Rhodanese-like_dom_sf"/>
</dbReference>
<evidence type="ECO:0000313" key="3">
    <source>
        <dbReference type="EMBL" id="MFF1275828.1"/>
    </source>
</evidence>
<feature type="region of interest" description="Disordered" evidence="1">
    <location>
        <begin position="80"/>
        <end position="107"/>
    </location>
</feature>
<feature type="compositionally biased region" description="Pro residues" evidence="1">
    <location>
        <begin position="42"/>
        <end position="52"/>
    </location>
</feature>
<feature type="region of interest" description="Disordered" evidence="1">
    <location>
        <begin position="28"/>
        <end position="62"/>
    </location>
</feature>
<evidence type="ECO:0000259" key="2">
    <source>
        <dbReference type="PROSITE" id="PS50206"/>
    </source>
</evidence>
<dbReference type="RefSeq" id="WP_388236615.1">
    <property type="nucleotide sequence ID" value="NZ_JBHVZQ010000018.1"/>
</dbReference>
<proteinExistence type="predicted"/>
<dbReference type="PROSITE" id="PS50206">
    <property type="entry name" value="RHODANESE_3"/>
    <property type="match status" value="1"/>
</dbReference>
<accession>A0ABW6Q9E1</accession>
<feature type="domain" description="Rhodanese" evidence="2">
    <location>
        <begin position="59"/>
        <end position="99"/>
    </location>
</feature>
<dbReference type="Proteomes" id="UP001601627">
    <property type="component" value="Unassembled WGS sequence"/>
</dbReference>
<protein>
    <recommendedName>
        <fullName evidence="2">Rhodanese domain-containing protein</fullName>
    </recommendedName>
</protein>
<dbReference type="EMBL" id="JBHVZQ010000018">
    <property type="protein sequence ID" value="MFF1275828.1"/>
    <property type="molecule type" value="Genomic_DNA"/>
</dbReference>
<comment type="caution">
    <text evidence="3">The sequence shown here is derived from an EMBL/GenBank/DDBJ whole genome shotgun (WGS) entry which is preliminary data.</text>
</comment>
<dbReference type="SUPFAM" id="SSF52821">
    <property type="entry name" value="Rhodanese/Cell cycle control phosphatase"/>
    <property type="match status" value="1"/>
</dbReference>
<reference evidence="3 4" key="1">
    <citation type="submission" date="2024-09" db="EMBL/GenBank/DDBJ databases">
        <title>The Natural Products Discovery Center: Release of the First 8490 Sequenced Strains for Exploring Actinobacteria Biosynthetic Diversity.</title>
        <authorList>
            <person name="Kalkreuter E."/>
            <person name="Kautsar S.A."/>
            <person name="Yang D."/>
            <person name="Bader C.D."/>
            <person name="Teijaro C.N."/>
            <person name="Fluegel L."/>
            <person name="Davis C.M."/>
            <person name="Simpson J.R."/>
            <person name="Lauterbach L."/>
            <person name="Steele A.D."/>
            <person name="Gui C."/>
            <person name="Meng S."/>
            <person name="Li G."/>
            <person name="Viehrig K."/>
            <person name="Ye F."/>
            <person name="Su P."/>
            <person name="Kiefer A.F."/>
            <person name="Nichols A."/>
            <person name="Cepeda A.J."/>
            <person name="Yan W."/>
            <person name="Fan B."/>
            <person name="Jiang Y."/>
            <person name="Adhikari A."/>
            <person name="Zheng C.-J."/>
            <person name="Schuster L."/>
            <person name="Cowan T.M."/>
            <person name="Smanski M.J."/>
            <person name="Chevrette M.G."/>
            <person name="De Carvalho L.P.S."/>
            <person name="Shen B."/>
        </authorList>
    </citation>
    <scope>NUCLEOTIDE SEQUENCE [LARGE SCALE GENOMIC DNA]</scope>
    <source>
        <strain evidence="3 4">NPDC058328</strain>
    </source>
</reference>
<evidence type="ECO:0000313" key="4">
    <source>
        <dbReference type="Proteomes" id="UP001601627"/>
    </source>
</evidence>
<name>A0ABW6Q9E1_9ACTN</name>
<organism evidence="3 4">
    <name type="scientific">Streptomyces marokkonensis</name>
    <dbReference type="NCBI Taxonomy" id="324855"/>
    <lineage>
        <taxon>Bacteria</taxon>
        <taxon>Bacillati</taxon>
        <taxon>Actinomycetota</taxon>
        <taxon>Actinomycetes</taxon>
        <taxon>Kitasatosporales</taxon>
        <taxon>Streptomycetaceae</taxon>
        <taxon>Streptomyces</taxon>
    </lineage>
</organism>